<reference evidence="2" key="2">
    <citation type="journal article" date="2015" name="Fish Shellfish Immunol.">
        <title>Early steps in the European eel (Anguilla anguilla)-Vibrio vulnificus interaction in the gills: Role of the RtxA13 toxin.</title>
        <authorList>
            <person name="Callol A."/>
            <person name="Pajuelo D."/>
            <person name="Ebbesson L."/>
            <person name="Teles M."/>
            <person name="MacKenzie S."/>
            <person name="Amaro C."/>
        </authorList>
    </citation>
    <scope>NUCLEOTIDE SEQUENCE</scope>
</reference>
<accession>A0A0E9UKJ2</accession>
<sequence>MAACLSKIKINSPSKTLWVKLSSSKVKEKRKKEGGQNSAPSKGVAQQIKSVQSASTARSTFCKSLVTRRFTAYLGLNPLRMQAKARSSKAEQT</sequence>
<organism evidence="2">
    <name type="scientific">Anguilla anguilla</name>
    <name type="common">European freshwater eel</name>
    <name type="synonym">Muraena anguilla</name>
    <dbReference type="NCBI Taxonomy" id="7936"/>
    <lineage>
        <taxon>Eukaryota</taxon>
        <taxon>Metazoa</taxon>
        <taxon>Chordata</taxon>
        <taxon>Craniata</taxon>
        <taxon>Vertebrata</taxon>
        <taxon>Euteleostomi</taxon>
        <taxon>Actinopterygii</taxon>
        <taxon>Neopterygii</taxon>
        <taxon>Teleostei</taxon>
        <taxon>Anguilliformes</taxon>
        <taxon>Anguillidae</taxon>
        <taxon>Anguilla</taxon>
    </lineage>
</organism>
<feature type="region of interest" description="Disordered" evidence="1">
    <location>
        <begin position="22"/>
        <end position="58"/>
    </location>
</feature>
<reference evidence="2" key="1">
    <citation type="submission" date="2014-11" db="EMBL/GenBank/DDBJ databases">
        <authorList>
            <person name="Amaro Gonzalez C."/>
        </authorList>
    </citation>
    <scope>NUCLEOTIDE SEQUENCE</scope>
</reference>
<dbReference type="EMBL" id="GBXM01042213">
    <property type="protein sequence ID" value="JAH66364.1"/>
    <property type="molecule type" value="Transcribed_RNA"/>
</dbReference>
<dbReference type="AlphaFoldDB" id="A0A0E9UKJ2"/>
<feature type="compositionally biased region" description="Polar residues" evidence="1">
    <location>
        <begin position="47"/>
        <end position="58"/>
    </location>
</feature>
<protein>
    <submittedName>
        <fullName evidence="2">Uncharacterized protein</fullName>
    </submittedName>
</protein>
<evidence type="ECO:0000256" key="1">
    <source>
        <dbReference type="SAM" id="MobiDB-lite"/>
    </source>
</evidence>
<name>A0A0E9UKJ2_ANGAN</name>
<evidence type="ECO:0000313" key="2">
    <source>
        <dbReference type="EMBL" id="JAH66364.1"/>
    </source>
</evidence>
<proteinExistence type="predicted"/>